<dbReference type="InterPro" id="IPR014752">
    <property type="entry name" value="Arrestin-like_C"/>
</dbReference>
<feature type="region of interest" description="Disordered" evidence="1">
    <location>
        <begin position="1070"/>
        <end position="1093"/>
    </location>
</feature>
<dbReference type="PANTHER" id="PTHR36419">
    <property type="entry name" value="ARRESTIN FAMILY PROTEIN 1"/>
    <property type="match status" value="1"/>
</dbReference>
<feature type="compositionally biased region" description="Polar residues" evidence="1">
    <location>
        <begin position="1070"/>
        <end position="1080"/>
    </location>
</feature>
<feature type="region of interest" description="Disordered" evidence="1">
    <location>
        <begin position="722"/>
        <end position="1022"/>
    </location>
</feature>
<feature type="region of interest" description="Disordered" evidence="1">
    <location>
        <begin position="681"/>
        <end position="709"/>
    </location>
</feature>
<feature type="compositionally biased region" description="Polar residues" evidence="1">
    <location>
        <begin position="487"/>
        <end position="500"/>
    </location>
</feature>
<sequence>MGLIEQFDGREEQRPEAAPILSGGGAEECAWRRPRERASYPLQLGRSGYTVLFLPPFMSQPKLTLRPPPNIDFVQGYPGIPPGAPDRPQAAVKGAIEFRAGPQGVKAKWVRIELRKVETLPGGGLTNTFFDFVGQSPIHVWQSGAEYSTLSSTDFPFYIRIPESIPPSIALEKGAGVKYELIATVCVKGKKGFLRRDKHNILSQSAPIIIDKHELHSTWPVYTQPEGRKLTQDGVTLTVERTHTCYGPGDRISVMAAVKSDSLSTVILRGFEFSLRETTVFRAGPNTPGKKGSPQVKVSNIGEQKVPVNATLYGGTQHKAELAVTVPSHHTSTTLNAARHIDINYVLTVRALMGTGKPLIMDLPIIISNWPRSVSLEAVKRIGIAPNVSGHPQAAPPHGQASHQLGATTSGAISPPPAVTSPVSTITSLPAGGPSLSQTHPYSTTVSERPTSGGSMPMSDTNISARFNTAPVPNGYPKANEWGVTNKPAQPQTIGGSQVGPSAAQYPANSDASSSSGNNQGQSQLRTRTSGRAAVNRPLTVANYNEDNPEEAVQAQQAAQLVANARSHARQASLQARQSSVAGSSSSRTNQWLSAEEEKRRLYDRAVAQVERVQGGVARAPSPPTETYGQQTPHKDAGPIVKANGSPGSISSSSRWPTAEEEKMRLFNEAQAAARRLQGLEEDAGASSSYVAPSRSAAASPQSSMSAGAAMYQQAMSSINRNALASSSSAPRTTALPIKSPTPQYPSAEEEKAALRRYEAAKAAVDRSQGSPSYSPSPDLEPPDSAPIAYDALYPPAPTTAPPVPPINGDLPPAFDQGSSQPQPNYLTEKEKLRRAYEAQDAAAAAGLQASPALSAVGGLPMNAPAYVKSASPPPPQVPQGPSQLLSAVAEKERLRKMYEAQDSAATSSGPPAPPPPRPRGNTVNGTSGSTRPALPTPRSPPIPPGGSGPQPLTAAEEKARLRAMYEAEGRQNSQPNGAPAYSQVSSPVLSQNGVQRLPSLSAVSRPNGVPAPPPLMPRPPKEYIQETQEEDYRIGSKLRAIDQENGSVDSNHMSDPTLRLDPFTPFTPGFNSLNANDGSLQPPLPVKSLYID</sequence>
<dbReference type="Proteomes" id="UP001497453">
    <property type="component" value="Chromosome 3"/>
</dbReference>
<feature type="compositionally biased region" description="Low complexity" evidence="1">
    <location>
        <begin position="508"/>
        <end position="524"/>
    </location>
</feature>
<feature type="compositionally biased region" description="Polar residues" evidence="1">
    <location>
        <begin position="817"/>
        <end position="826"/>
    </location>
</feature>
<dbReference type="Gene3D" id="2.60.40.640">
    <property type="match status" value="1"/>
</dbReference>
<name>A0ABP1DEE9_9APHY</name>
<keyword evidence="4" id="KW-1185">Reference proteome</keyword>
<feature type="compositionally biased region" description="Low complexity" evidence="1">
    <location>
        <begin position="839"/>
        <end position="856"/>
    </location>
</feature>
<feature type="compositionally biased region" description="Basic and acidic residues" evidence="1">
    <location>
        <begin position="890"/>
        <end position="900"/>
    </location>
</feature>
<feature type="domain" description="Arrestin C-terminal-like" evidence="2">
    <location>
        <begin position="231"/>
        <end position="371"/>
    </location>
</feature>
<feature type="region of interest" description="Disordered" evidence="1">
    <location>
        <begin position="388"/>
        <end position="537"/>
    </location>
</feature>
<dbReference type="SUPFAM" id="SSF81296">
    <property type="entry name" value="E set domains"/>
    <property type="match status" value="1"/>
</dbReference>
<feature type="compositionally biased region" description="Pro residues" evidence="1">
    <location>
        <begin position="1010"/>
        <end position="1019"/>
    </location>
</feature>
<evidence type="ECO:0000313" key="4">
    <source>
        <dbReference type="Proteomes" id="UP001497453"/>
    </source>
</evidence>
<feature type="compositionally biased region" description="Pro residues" evidence="1">
    <location>
        <begin position="795"/>
        <end position="806"/>
    </location>
</feature>
<feature type="region of interest" description="Disordered" evidence="1">
    <location>
        <begin position="570"/>
        <end position="596"/>
    </location>
</feature>
<evidence type="ECO:0000313" key="3">
    <source>
        <dbReference type="EMBL" id="CAL1705517.1"/>
    </source>
</evidence>
<feature type="region of interest" description="Disordered" evidence="1">
    <location>
        <begin position="613"/>
        <end position="660"/>
    </location>
</feature>
<feature type="compositionally biased region" description="Low complexity" evidence="1">
    <location>
        <begin position="645"/>
        <end position="654"/>
    </location>
</feature>
<reference evidence="4" key="1">
    <citation type="submission" date="2024-04" db="EMBL/GenBank/DDBJ databases">
        <authorList>
            <person name="Shaw F."/>
            <person name="Minotto A."/>
        </authorList>
    </citation>
    <scope>NUCLEOTIDE SEQUENCE [LARGE SCALE GENOMIC DNA]</scope>
</reference>
<proteinExistence type="predicted"/>
<feature type="compositionally biased region" description="Low complexity" evidence="1">
    <location>
        <begin position="686"/>
        <end position="709"/>
    </location>
</feature>
<gene>
    <name evidence="3" type="ORF">GFSPODELE1_LOCUS5464</name>
</gene>
<protein>
    <recommendedName>
        <fullName evidence="2">Arrestin C-terminal-like domain-containing protein</fullName>
    </recommendedName>
</protein>
<dbReference type="InterPro" id="IPR053060">
    <property type="entry name" value="Cytokinesis_Signaling_Reg"/>
</dbReference>
<evidence type="ECO:0000259" key="2">
    <source>
        <dbReference type="SMART" id="SM01017"/>
    </source>
</evidence>
<feature type="compositionally biased region" description="Pro residues" evidence="1">
    <location>
        <begin position="935"/>
        <end position="947"/>
    </location>
</feature>
<feature type="compositionally biased region" description="Polar residues" evidence="1">
    <location>
        <begin position="401"/>
        <end position="411"/>
    </location>
</feature>
<dbReference type="Pfam" id="PF02752">
    <property type="entry name" value="Arrestin_C"/>
    <property type="match status" value="1"/>
</dbReference>
<dbReference type="PANTHER" id="PTHR36419:SF1">
    <property type="entry name" value="RHO1 GEF LOCALIZING PROTEIN 1"/>
    <property type="match status" value="1"/>
</dbReference>
<organism evidence="3 4">
    <name type="scientific">Somion occarium</name>
    <dbReference type="NCBI Taxonomy" id="3059160"/>
    <lineage>
        <taxon>Eukaryota</taxon>
        <taxon>Fungi</taxon>
        <taxon>Dikarya</taxon>
        <taxon>Basidiomycota</taxon>
        <taxon>Agaricomycotina</taxon>
        <taxon>Agaricomycetes</taxon>
        <taxon>Polyporales</taxon>
        <taxon>Cerrenaceae</taxon>
        <taxon>Somion</taxon>
    </lineage>
</organism>
<evidence type="ECO:0000256" key="1">
    <source>
        <dbReference type="SAM" id="MobiDB-lite"/>
    </source>
</evidence>
<feature type="region of interest" description="Disordered" evidence="1">
    <location>
        <begin position="1"/>
        <end position="27"/>
    </location>
</feature>
<accession>A0ABP1DEE9</accession>
<dbReference type="InterPro" id="IPR011022">
    <property type="entry name" value="Arrestin_C-like"/>
</dbReference>
<feature type="compositionally biased region" description="Basic and acidic residues" evidence="1">
    <location>
        <begin position="828"/>
        <end position="838"/>
    </location>
</feature>
<dbReference type="EMBL" id="OZ037946">
    <property type="protein sequence ID" value="CAL1705517.1"/>
    <property type="molecule type" value="Genomic_DNA"/>
</dbReference>
<dbReference type="InterPro" id="IPR014756">
    <property type="entry name" value="Ig_E-set"/>
</dbReference>
<feature type="compositionally biased region" description="Polar residues" evidence="1">
    <location>
        <begin position="435"/>
        <end position="467"/>
    </location>
</feature>
<dbReference type="SMART" id="SM01017">
    <property type="entry name" value="Arrestin_C"/>
    <property type="match status" value="1"/>
</dbReference>
<feature type="compositionally biased region" description="Basic and acidic residues" evidence="1">
    <location>
        <begin position="956"/>
        <end position="970"/>
    </location>
</feature>
<feature type="compositionally biased region" description="Basic and acidic residues" evidence="1">
    <location>
        <begin position="749"/>
        <end position="760"/>
    </location>
</feature>
<feature type="compositionally biased region" description="Polar residues" evidence="1">
    <location>
        <begin position="722"/>
        <end position="732"/>
    </location>
</feature>
<feature type="compositionally biased region" description="Polar residues" evidence="1">
    <location>
        <begin position="971"/>
        <end position="995"/>
    </location>
</feature>